<evidence type="ECO:0000259" key="3">
    <source>
        <dbReference type="Pfam" id="PF02563"/>
    </source>
</evidence>
<dbReference type="Pfam" id="PF02563">
    <property type="entry name" value="Poly_export"/>
    <property type="match status" value="1"/>
</dbReference>
<dbReference type="Proteomes" id="UP001595957">
    <property type="component" value="Unassembled WGS sequence"/>
</dbReference>
<reference evidence="6" key="1">
    <citation type="journal article" date="2019" name="Int. J. Syst. Evol. Microbiol.">
        <title>The Global Catalogue of Microorganisms (GCM) 10K type strain sequencing project: providing services to taxonomists for standard genome sequencing and annotation.</title>
        <authorList>
            <consortium name="The Broad Institute Genomics Platform"/>
            <consortium name="The Broad Institute Genome Sequencing Center for Infectious Disease"/>
            <person name="Wu L."/>
            <person name="Ma J."/>
        </authorList>
    </citation>
    <scope>NUCLEOTIDE SEQUENCE [LARGE SCALE GENOMIC DNA]</scope>
    <source>
        <strain evidence="6">NBRC 103632</strain>
    </source>
</reference>
<gene>
    <name evidence="5" type="ORF">ACFO3E_00945</name>
</gene>
<name>A0ABV9EXP8_9SPHN</name>
<feature type="signal peptide" evidence="2">
    <location>
        <begin position="1"/>
        <end position="19"/>
    </location>
</feature>
<proteinExistence type="predicted"/>
<protein>
    <submittedName>
        <fullName evidence="5">Polysaccharide biosynthesis/export family protein</fullName>
    </submittedName>
</protein>
<evidence type="ECO:0000313" key="6">
    <source>
        <dbReference type="Proteomes" id="UP001595957"/>
    </source>
</evidence>
<dbReference type="EMBL" id="JBHSFZ010000001">
    <property type="protein sequence ID" value="MFC4592764.1"/>
    <property type="molecule type" value="Genomic_DNA"/>
</dbReference>
<evidence type="ECO:0000256" key="1">
    <source>
        <dbReference type="ARBA" id="ARBA00022729"/>
    </source>
</evidence>
<comment type="caution">
    <text evidence="5">The sequence shown here is derived from an EMBL/GenBank/DDBJ whole genome shotgun (WGS) entry which is preliminary data.</text>
</comment>
<evidence type="ECO:0000313" key="5">
    <source>
        <dbReference type="EMBL" id="MFC4592764.1"/>
    </source>
</evidence>
<evidence type="ECO:0000259" key="4">
    <source>
        <dbReference type="Pfam" id="PF10531"/>
    </source>
</evidence>
<keyword evidence="6" id="KW-1185">Reference proteome</keyword>
<dbReference type="Pfam" id="PF10531">
    <property type="entry name" value="SLBB"/>
    <property type="match status" value="1"/>
</dbReference>
<dbReference type="InterPro" id="IPR019554">
    <property type="entry name" value="Soluble_ligand-bd"/>
</dbReference>
<evidence type="ECO:0000256" key="2">
    <source>
        <dbReference type="SAM" id="SignalP"/>
    </source>
</evidence>
<dbReference type="RefSeq" id="WP_156518396.1">
    <property type="nucleotide sequence ID" value="NZ_JBHSFZ010000001.1"/>
</dbReference>
<dbReference type="PANTHER" id="PTHR33619">
    <property type="entry name" value="POLYSACCHARIDE EXPORT PROTEIN GFCE-RELATED"/>
    <property type="match status" value="1"/>
</dbReference>
<sequence length="190" mass="20150">MMRFLPIIGLSLLVSLMTACTGSVSGLPAVSTANANQYRLAPGDELRVIIPGLAEVENGTAFVVNDRGELTIPLMGGIPASGSTIPELEQRIAALLVEKRLMVSPAVSVQPVKLRPIYVLGEVRSPGEYPYRPGMTVVTAVSVAGGFTFRANRGTVAIIRQVNGQATTAKAFESTPVQPGDTIKVVEKWF</sequence>
<keyword evidence="1 2" id="KW-0732">Signal</keyword>
<dbReference type="InterPro" id="IPR049712">
    <property type="entry name" value="Poly_export"/>
</dbReference>
<accession>A0ABV9EXP8</accession>
<dbReference type="Gene3D" id="3.30.1950.10">
    <property type="entry name" value="wza like domain"/>
    <property type="match status" value="1"/>
</dbReference>
<dbReference type="Gene3D" id="3.10.560.10">
    <property type="entry name" value="Outer membrane lipoprotein wza domain like"/>
    <property type="match status" value="1"/>
</dbReference>
<dbReference type="InterPro" id="IPR003715">
    <property type="entry name" value="Poly_export_N"/>
</dbReference>
<feature type="domain" description="Soluble ligand binding" evidence="4">
    <location>
        <begin position="117"/>
        <end position="164"/>
    </location>
</feature>
<dbReference type="PROSITE" id="PS51257">
    <property type="entry name" value="PROKAR_LIPOPROTEIN"/>
    <property type="match status" value="1"/>
</dbReference>
<dbReference type="PANTHER" id="PTHR33619:SF3">
    <property type="entry name" value="POLYSACCHARIDE EXPORT PROTEIN GFCE-RELATED"/>
    <property type="match status" value="1"/>
</dbReference>
<feature type="domain" description="Polysaccharide export protein N-terminal" evidence="3">
    <location>
        <begin position="34"/>
        <end position="110"/>
    </location>
</feature>
<feature type="chain" id="PRO_5045180818" evidence="2">
    <location>
        <begin position="20"/>
        <end position="190"/>
    </location>
</feature>
<organism evidence="5 6">
    <name type="scientific">Sphingobium tyrosinilyticum</name>
    <dbReference type="NCBI Taxonomy" id="2715436"/>
    <lineage>
        <taxon>Bacteria</taxon>
        <taxon>Pseudomonadati</taxon>
        <taxon>Pseudomonadota</taxon>
        <taxon>Alphaproteobacteria</taxon>
        <taxon>Sphingomonadales</taxon>
        <taxon>Sphingomonadaceae</taxon>
        <taxon>Sphingobium</taxon>
    </lineage>
</organism>